<evidence type="ECO:0000313" key="2">
    <source>
        <dbReference type="Proteomes" id="UP000501240"/>
    </source>
</evidence>
<gene>
    <name evidence="1" type="ORF">ACTIVE_7056</name>
</gene>
<accession>A0A7D4A548</accession>
<evidence type="ECO:0000313" key="1">
    <source>
        <dbReference type="EMBL" id="QKG25404.1"/>
    </source>
</evidence>
<dbReference type="AlphaFoldDB" id="A0A7D4A548"/>
<protein>
    <submittedName>
        <fullName evidence="1">Uncharacterized protein</fullName>
    </submittedName>
</protein>
<dbReference type="Proteomes" id="UP000501240">
    <property type="component" value="Chromosome"/>
</dbReference>
<organism evidence="1 2">
    <name type="scientific">Actinomadura verrucosospora</name>
    <dbReference type="NCBI Taxonomy" id="46165"/>
    <lineage>
        <taxon>Bacteria</taxon>
        <taxon>Bacillati</taxon>
        <taxon>Actinomycetota</taxon>
        <taxon>Actinomycetes</taxon>
        <taxon>Streptosporangiales</taxon>
        <taxon>Thermomonosporaceae</taxon>
        <taxon>Actinomadura</taxon>
    </lineage>
</organism>
<proteinExistence type="predicted"/>
<keyword evidence="2" id="KW-1185">Reference proteome</keyword>
<name>A0A7D4A548_ACTVE</name>
<reference evidence="1 2" key="1">
    <citation type="submission" date="2020-05" db="EMBL/GenBank/DDBJ databases">
        <title>Actinomadura verrucosospora NRRL-B18236 (PFL_A860) Genome sequencing and assembly.</title>
        <authorList>
            <person name="Samborskyy M."/>
        </authorList>
    </citation>
    <scope>NUCLEOTIDE SEQUENCE [LARGE SCALE GENOMIC DNA]</scope>
    <source>
        <strain evidence="1 2">NRRL:B18236</strain>
    </source>
</reference>
<dbReference type="EMBL" id="CP053892">
    <property type="protein sequence ID" value="QKG25404.1"/>
    <property type="molecule type" value="Genomic_DNA"/>
</dbReference>
<sequence length="36" mass="4271">MYSTDISRVIIADRVRDRQNEARNARRARLAKALKR</sequence>